<evidence type="ECO:0000313" key="7">
    <source>
        <dbReference type="Proteomes" id="UP000281261"/>
    </source>
</evidence>
<name>A0A420ZDJ5_UNCK3</name>
<dbReference type="PANTHER" id="PTHR30204:SF69">
    <property type="entry name" value="MERR-FAMILY TRANSCRIPTIONAL REGULATOR"/>
    <property type="match status" value="1"/>
</dbReference>
<reference evidence="6 7" key="1">
    <citation type="submission" date="2018-06" db="EMBL/GenBank/DDBJ databases">
        <title>Extensive metabolic versatility and redundancy in microbially diverse, dynamic hydrothermal sediments.</title>
        <authorList>
            <person name="Dombrowski N."/>
            <person name="Teske A."/>
            <person name="Baker B.J."/>
        </authorList>
    </citation>
    <scope>NUCLEOTIDE SEQUENCE [LARGE SCALE GENOMIC DNA]</scope>
    <source>
        <strain evidence="6">B79_G16</strain>
    </source>
</reference>
<evidence type="ECO:0000256" key="4">
    <source>
        <dbReference type="ARBA" id="ARBA00023163"/>
    </source>
</evidence>
<organism evidence="6 7">
    <name type="scientific">candidate division Kazan bacterium</name>
    <dbReference type="NCBI Taxonomy" id="2202143"/>
    <lineage>
        <taxon>Bacteria</taxon>
        <taxon>Bacteria division Kazan-3B-28</taxon>
    </lineage>
</organism>
<dbReference type="Proteomes" id="UP000281261">
    <property type="component" value="Unassembled WGS sequence"/>
</dbReference>
<dbReference type="Pfam" id="PF13411">
    <property type="entry name" value="MerR_1"/>
    <property type="match status" value="1"/>
</dbReference>
<dbReference type="Gene3D" id="1.10.1660.10">
    <property type="match status" value="1"/>
</dbReference>
<dbReference type="SUPFAM" id="SSF46955">
    <property type="entry name" value="Putative DNA-binding domain"/>
    <property type="match status" value="1"/>
</dbReference>
<keyword evidence="3" id="KW-0238">DNA-binding</keyword>
<keyword evidence="2" id="KW-0805">Transcription regulation</keyword>
<dbReference type="GO" id="GO:0003700">
    <property type="term" value="F:DNA-binding transcription factor activity"/>
    <property type="evidence" value="ECO:0007669"/>
    <property type="project" value="InterPro"/>
</dbReference>
<dbReference type="AlphaFoldDB" id="A0A420ZDJ5"/>
<gene>
    <name evidence="6" type="ORF">DRH29_01345</name>
</gene>
<dbReference type="PANTHER" id="PTHR30204">
    <property type="entry name" value="REDOX-CYCLING DRUG-SENSING TRANSCRIPTIONAL ACTIVATOR SOXR"/>
    <property type="match status" value="1"/>
</dbReference>
<dbReference type="InterPro" id="IPR000551">
    <property type="entry name" value="MerR-type_HTH_dom"/>
</dbReference>
<keyword evidence="1" id="KW-0678">Repressor</keyword>
<proteinExistence type="predicted"/>
<dbReference type="GO" id="GO:0003677">
    <property type="term" value="F:DNA binding"/>
    <property type="evidence" value="ECO:0007669"/>
    <property type="project" value="UniProtKB-KW"/>
</dbReference>
<dbReference type="PROSITE" id="PS50937">
    <property type="entry name" value="HTH_MERR_2"/>
    <property type="match status" value="1"/>
</dbReference>
<evidence type="ECO:0000256" key="3">
    <source>
        <dbReference type="ARBA" id="ARBA00023125"/>
    </source>
</evidence>
<dbReference type="SMART" id="SM00422">
    <property type="entry name" value="HTH_MERR"/>
    <property type="match status" value="1"/>
</dbReference>
<feature type="domain" description="HTH merR-type" evidence="5">
    <location>
        <begin position="33"/>
        <end position="104"/>
    </location>
</feature>
<dbReference type="InterPro" id="IPR047057">
    <property type="entry name" value="MerR_fam"/>
</dbReference>
<dbReference type="InterPro" id="IPR009061">
    <property type="entry name" value="DNA-bd_dom_put_sf"/>
</dbReference>
<dbReference type="EMBL" id="QMNG01000002">
    <property type="protein sequence ID" value="RLC37716.1"/>
    <property type="molecule type" value="Genomic_DNA"/>
</dbReference>
<evidence type="ECO:0000313" key="6">
    <source>
        <dbReference type="EMBL" id="RLC37716.1"/>
    </source>
</evidence>
<evidence type="ECO:0000259" key="5">
    <source>
        <dbReference type="PROSITE" id="PS50937"/>
    </source>
</evidence>
<keyword evidence="4" id="KW-0804">Transcription</keyword>
<accession>A0A420ZDJ5</accession>
<comment type="caution">
    <text evidence="6">The sequence shown here is derived from an EMBL/GenBank/DDBJ whole genome shotgun (WGS) entry which is preliminary data.</text>
</comment>
<evidence type="ECO:0000256" key="2">
    <source>
        <dbReference type="ARBA" id="ARBA00023015"/>
    </source>
</evidence>
<sequence>MKIEQKVELKKVEKSRNPNVDNFQVSSDSNIETYSLSEVAKYLNVNEGTLRNWEKRFSEFLSNYRNQLNHRAFTEGDVKVLERIKALIESGLFTQSGVKHMLSNKRGSRSGGANQEGIVPVENMFAKPPSGVAQMDDKYKEKLLMALNSLGSEIHALRRETREDLKESLKREIEHLTLLLFPPEKPKRPWWKIW</sequence>
<protein>
    <recommendedName>
        <fullName evidence="5">HTH merR-type domain-containing protein</fullName>
    </recommendedName>
</protein>
<evidence type="ECO:0000256" key="1">
    <source>
        <dbReference type="ARBA" id="ARBA00022491"/>
    </source>
</evidence>